<comment type="subunit">
    <text evidence="9">Monomer.</text>
</comment>
<dbReference type="CDD" id="cd02855">
    <property type="entry name" value="E_set_GBE_prok_N"/>
    <property type="match status" value="1"/>
</dbReference>
<keyword evidence="4 9" id="KW-0321">Glycogen metabolism</keyword>
<feature type="domain" description="Glycosyl hydrolase family 13 catalytic" evidence="11">
    <location>
        <begin position="275"/>
        <end position="615"/>
    </location>
</feature>
<dbReference type="Gene3D" id="2.60.40.10">
    <property type="entry name" value="Immunoglobulins"/>
    <property type="match status" value="2"/>
</dbReference>
<dbReference type="Gene3D" id="3.20.20.80">
    <property type="entry name" value="Glycosidases"/>
    <property type="match status" value="1"/>
</dbReference>
<dbReference type="Proteomes" id="UP000185511">
    <property type="component" value="Chromosome"/>
</dbReference>
<dbReference type="SUPFAM" id="SSF51445">
    <property type="entry name" value="(Trans)glycosidases"/>
    <property type="match status" value="1"/>
</dbReference>
<evidence type="ECO:0000256" key="5">
    <source>
        <dbReference type="ARBA" id="ARBA00022676"/>
    </source>
</evidence>
<evidence type="ECO:0000256" key="3">
    <source>
        <dbReference type="ARBA" id="ARBA00009000"/>
    </source>
</evidence>
<keyword evidence="13" id="KW-1185">Reference proteome</keyword>
<dbReference type="PIRSF" id="PIRSF000463">
    <property type="entry name" value="GlgB"/>
    <property type="match status" value="1"/>
</dbReference>
<dbReference type="InterPro" id="IPR006407">
    <property type="entry name" value="GlgB"/>
</dbReference>
<name>A0AAC9PQZ4_9PSEU</name>
<dbReference type="SUPFAM" id="SSF81296">
    <property type="entry name" value="E set domains"/>
    <property type="match status" value="1"/>
</dbReference>
<dbReference type="InterPro" id="IPR014756">
    <property type="entry name" value="Ig_E-set"/>
</dbReference>
<dbReference type="InterPro" id="IPR006048">
    <property type="entry name" value="A-amylase/branching_C"/>
</dbReference>
<dbReference type="FunFam" id="2.60.40.1180:FF:000002">
    <property type="entry name" value="1,4-alpha-glucan branching enzyme GlgB"/>
    <property type="match status" value="1"/>
</dbReference>
<dbReference type="NCBIfam" id="NF008967">
    <property type="entry name" value="PRK12313.1"/>
    <property type="match status" value="1"/>
</dbReference>
<evidence type="ECO:0000256" key="1">
    <source>
        <dbReference type="ARBA" id="ARBA00000826"/>
    </source>
</evidence>
<evidence type="ECO:0000313" key="13">
    <source>
        <dbReference type="Proteomes" id="UP000185511"/>
    </source>
</evidence>
<dbReference type="SMART" id="SM00642">
    <property type="entry name" value="Aamy"/>
    <property type="match status" value="1"/>
</dbReference>
<dbReference type="InterPro" id="IPR054169">
    <property type="entry name" value="GlgB_N"/>
</dbReference>
<evidence type="ECO:0000256" key="2">
    <source>
        <dbReference type="ARBA" id="ARBA00004964"/>
    </source>
</evidence>
<dbReference type="GO" id="GO:0005978">
    <property type="term" value="P:glycogen biosynthetic process"/>
    <property type="evidence" value="ECO:0007669"/>
    <property type="project" value="UniProtKB-UniRule"/>
</dbReference>
<reference evidence="13" key="1">
    <citation type="submission" date="2016-06" db="EMBL/GenBank/DDBJ databases">
        <title>Complete genome sequence of Actinoalloteichus fjordicus DSM 46855 (=ADI127-17), type strain of the new species Actinoalloteichus fjordicus.</title>
        <authorList>
            <person name="Ruckert C."/>
            <person name="Nouioui I."/>
            <person name="Willmese J."/>
            <person name="van Wezel G."/>
            <person name="Klenk H.-P."/>
            <person name="Kalinowski J."/>
            <person name="Zotchev S.B."/>
        </authorList>
    </citation>
    <scope>NUCLEOTIDE SEQUENCE [LARGE SCALE GENOMIC DNA]</scope>
    <source>
        <strain evidence="13">ADI127-7</strain>
    </source>
</reference>
<keyword evidence="5 9" id="KW-0328">Glycosyltransferase</keyword>
<dbReference type="InterPro" id="IPR013780">
    <property type="entry name" value="Glyco_hydro_b"/>
</dbReference>
<dbReference type="SUPFAM" id="SSF51011">
    <property type="entry name" value="Glycosyl hydrolase domain"/>
    <property type="match status" value="1"/>
</dbReference>
<dbReference type="EC" id="2.4.1.18" evidence="9"/>
<dbReference type="NCBIfam" id="TIGR01515">
    <property type="entry name" value="branching_enzym"/>
    <property type="match status" value="1"/>
</dbReference>
<keyword evidence="7 9" id="KW-0320">Glycogen biosynthesis</keyword>
<dbReference type="NCBIfam" id="NF003811">
    <property type="entry name" value="PRK05402.1"/>
    <property type="match status" value="1"/>
</dbReference>
<evidence type="ECO:0000256" key="10">
    <source>
        <dbReference type="PIRSR" id="PIRSR000463-1"/>
    </source>
</evidence>
<dbReference type="Gene3D" id="2.60.40.1180">
    <property type="entry name" value="Golgi alpha-mannosidase II"/>
    <property type="match status" value="1"/>
</dbReference>
<feature type="active site" description="Proton donor" evidence="9 10">
    <location>
        <position position="480"/>
    </location>
</feature>
<dbReference type="InterPro" id="IPR006047">
    <property type="entry name" value="GH13_cat_dom"/>
</dbReference>
<dbReference type="GO" id="GO:0004553">
    <property type="term" value="F:hydrolase activity, hydrolyzing O-glycosyl compounds"/>
    <property type="evidence" value="ECO:0007669"/>
    <property type="project" value="InterPro"/>
</dbReference>
<dbReference type="Pfam" id="PF22019">
    <property type="entry name" value="GlgB_N"/>
    <property type="match status" value="1"/>
</dbReference>
<accession>A0AAC9PQZ4</accession>
<evidence type="ECO:0000256" key="6">
    <source>
        <dbReference type="ARBA" id="ARBA00022679"/>
    </source>
</evidence>
<comment type="pathway">
    <text evidence="2 9">Glycan biosynthesis; glycogen biosynthesis.</text>
</comment>
<dbReference type="RefSeq" id="WP_075743524.1">
    <property type="nucleotide sequence ID" value="NZ_CP016076.1"/>
</dbReference>
<keyword evidence="8 9" id="KW-0119">Carbohydrate metabolism</keyword>
<comment type="similarity">
    <text evidence="3 9">Belongs to the glycosyl hydrolase 13 family. GlgB subfamily.</text>
</comment>
<proteinExistence type="inferred from homology"/>
<dbReference type="GO" id="GO:0005829">
    <property type="term" value="C:cytosol"/>
    <property type="evidence" value="ECO:0007669"/>
    <property type="project" value="TreeGrafter"/>
</dbReference>
<dbReference type="Pfam" id="PF02922">
    <property type="entry name" value="CBM_48"/>
    <property type="match status" value="1"/>
</dbReference>
<dbReference type="Pfam" id="PF02806">
    <property type="entry name" value="Alpha-amylase_C"/>
    <property type="match status" value="1"/>
</dbReference>
<dbReference type="PANTHER" id="PTHR43651:SF3">
    <property type="entry name" value="1,4-ALPHA-GLUCAN-BRANCHING ENZYME"/>
    <property type="match status" value="1"/>
</dbReference>
<evidence type="ECO:0000256" key="4">
    <source>
        <dbReference type="ARBA" id="ARBA00022600"/>
    </source>
</evidence>
<dbReference type="PANTHER" id="PTHR43651">
    <property type="entry name" value="1,4-ALPHA-GLUCAN-BRANCHING ENZYME"/>
    <property type="match status" value="1"/>
</dbReference>
<dbReference type="InterPro" id="IPR044143">
    <property type="entry name" value="GlgB_N_E_set_prok"/>
</dbReference>
<comment type="catalytic activity">
    <reaction evidence="1 9">
        <text>Transfers a segment of a (1-&gt;4)-alpha-D-glucan chain to a primary hydroxy group in a similar glucan chain.</text>
        <dbReference type="EC" id="2.4.1.18"/>
    </reaction>
</comment>
<dbReference type="CDD" id="cd11322">
    <property type="entry name" value="AmyAc_Glg_BE"/>
    <property type="match status" value="1"/>
</dbReference>
<evidence type="ECO:0000256" key="9">
    <source>
        <dbReference type="HAMAP-Rule" id="MF_00685"/>
    </source>
</evidence>
<dbReference type="FunFam" id="3.20.20.80:FF:000003">
    <property type="entry name" value="1,4-alpha-glucan branching enzyme GlgB"/>
    <property type="match status" value="1"/>
</dbReference>
<dbReference type="GO" id="GO:0003844">
    <property type="term" value="F:1,4-alpha-glucan branching enzyme activity"/>
    <property type="evidence" value="ECO:0007669"/>
    <property type="project" value="UniProtKB-UniRule"/>
</dbReference>
<evidence type="ECO:0000259" key="11">
    <source>
        <dbReference type="SMART" id="SM00642"/>
    </source>
</evidence>
<sequence length="746" mass="81668">MTDCPTPRDALLDAGVPNADRLDELLAGTLRDPRLLLGAHPRPDGTLVRSWQPGAEEVTVVGADGRRTVLAMAHPAGLFSGVVPAGFFPGLRRGGFGSGPPDYRIEVRRAGRTELREEPYLFDTGIGAFDLHLISEGSHEGLWRVLGAHPQARVVGDRSVPGTSFAVWAPGARGIRVRGDVDRCAGRATPMRALDGSGVWELFVPGVAEGAGYDFEVLGADGVWRAKADPLAFSAAPPPGTTSVVHRSRFTWSDDEWLARRASRPWWQQPLSVYEVHLGSWRPGLGYRELAARLADHVTELGFTHVELLPIAEHPYGGSWGYQVTSYYAPTARFGGPDDFRWFVDHLHSRGIGVLLDWVPAHFPRDEWALAGFDGTPLYEHADPRRGEHPDWGTLIFDHGRPQVRNFLVANALYWVEEFHVDGLRVDAVASLLHLDFSREDGEWEPNVHGGRENLEAVALLRELTERMGRAHPDVLLAAEDSTTWPGVTRRTDEGGLGFGLKWNLGWMHDTLDYLGLDPVERAAQHGRLAFSLSYADTENFLLPLSHDEVVHGKGSLWSRMPGDDAAKAAGVRALFGLMWAHPGRKLLFMGGEFGQVREWSEAAGLDWELLDDPRHEGLRRLVAECNRLYRALPALYTGEDAGAGFSWLDATDAVSNVLAFLRHGADGSTLACVANLAGVAHREHRVGLPAAGIWRERLNTDAREFGGAGTGNRGAVTAEPIPWQGRPASAVLHLPASGVVWLTPE</sequence>
<dbReference type="GO" id="GO:0043169">
    <property type="term" value="F:cation binding"/>
    <property type="evidence" value="ECO:0007669"/>
    <property type="project" value="InterPro"/>
</dbReference>
<protein>
    <recommendedName>
        <fullName evidence="9">1,4-alpha-glucan branching enzyme GlgB</fullName>
        <ecNumber evidence="9">2.4.1.18</ecNumber>
    </recommendedName>
    <alternativeName>
        <fullName evidence="9">1,4-alpha-D-glucan:1,4-alpha-D-glucan 6-glucosyl-transferase</fullName>
    </alternativeName>
    <alternativeName>
        <fullName evidence="9">Alpha-(1-&gt;4)-glucan branching enzyme</fullName>
    </alternativeName>
    <alternativeName>
        <fullName evidence="9">Glycogen branching enzyme</fullName>
        <shortName evidence="9">BE</shortName>
    </alternativeName>
</protein>
<dbReference type="InterPro" id="IPR004193">
    <property type="entry name" value="Glyco_hydro_13_N"/>
</dbReference>
<evidence type="ECO:0000313" key="12">
    <source>
        <dbReference type="EMBL" id="APU13568.1"/>
    </source>
</evidence>
<comment type="function">
    <text evidence="9">Catalyzes the formation of the alpha-1,6-glucosidic linkages in glycogen by scission of a 1,4-alpha-linked oligosaccharide from growing alpha-1,4-glucan chains and the subsequent attachment of the oligosaccharide to the alpha-1,6 position.</text>
</comment>
<dbReference type="AlphaFoldDB" id="A0AAC9PQZ4"/>
<keyword evidence="6 9" id="KW-0808">Transferase</keyword>
<evidence type="ECO:0000256" key="8">
    <source>
        <dbReference type="ARBA" id="ARBA00023277"/>
    </source>
</evidence>
<dbReference type="Pfam" id="PF00128">
    <property type="entry name" value="Alpha-amylase"/>
    <property type="match status" value="1"/>
</dbReference>
<feature type="active site" description="Nucleophile" evidence="9 10">
    <location>
        <position position="427"/>
    </location>
</feature>
<dbReference type="HAMAP" id="MF_00685">
    <property type="entry name" value="GlgB"/>
    <property type="match status" value="1"/>
</dbReference>
<dbReference type="EMBL" id="CP016076">
    <property type="protein sequence ID" value="APU13568.1"/>
    <property type="molecule type" value="Genomic_DNA"/>
</dbReference>
<gene>
    <name evidence="9" type="primary">glgB</name>
    <name evidence="12" type="ORF">UA74_07495</name>
</gene>
<dbReference type="InterPro" id="IPR013783">
    <property type="entry name" value="Ig-like_fold"/>
</dbReference>
<organism evidence="12 13">
    <name type="scientific">Actinoalloteichus fjordicus</name>
    <dbReference type="NCBI Taxonomy" id="1612552"/>
    <lineage>
        <taxon>Bacteria</taxon>
        <taxon>Bacillati</taxon>
        <taxon>Actinomycetota</taxon>
        <taxon>Actinomycetes</taxon>
        <taxon>Pseudonocardiales</taxon>
        <taxon>Pseudonocardiaceae</taxon>
        <taxon>Actinoalloteichus</taxon>
    </lineage>
</organism>
<dbReference type="KEGG" id="acad:UA74_07495"/>
<evidence type="ECO:0000256" key="7">
    <source>
        <dbReference type="ARBA" id="ARBA00023056"/>
    </source>
</evidence>
<dbReference type="InterPro" id="IPR017853">
    <property type="entry name" value="GH"/>
</dbReference>
<dbReference type="InterPro" id="IPR037439">
    <property type="entry name" value="Branching_enzy"/>
</dbReference>